<keyword evidence="2" id="KW-1185">Reference proteome</keyword>
<organism evidence="1 2">
    <name type="scientific">Erwinia phage pEa_SNUABM_30</name>
    <dbReference type="NCBI Taxonomy" id="2869553"/>
    <lineage>
        <taxon>Viruses</taxon>
        <taxon>Duplodnaviria</taxon>
        <taxon>Heunggongvirae</taxon>
        <taxon>Uroviricota</taxon>
        <taxon>Caudoviricetes</taxon>
        <taxon>Alexandravirus</taxon>
        <taxon>Alexandravirus SNUABM30</taxon>
    </lineage>
</organism>
<proteinExistence type="predicted"/>
<dbReference type="Proteomes" id="UP000827754">
    <property type="component" value="Segment"/>
</dbReference>
<gene>
    <name evidence="1" type="ORF">pEaSNUABM30_00050</name>
</gene>
<protein>
    <submittedName>
        <fullName evidence="1">Uncharacterized protein</fullName>
    </submittedName>
</protein>
<dbReference type="EMBL" id="MZ443778">
    <property type="protein sequence ID" value="UAW53168.1"/>
    <property type="molecule type" value="Genomic_DNA"/>
</dbReference>
<accession>A0AAE8XL56</accession>
<name>A0AAE8XL56_9CAUD</name>
<evidence type="ECO:0000313" key="1">
    <source>
        <dbReference type="EMBL" id="UAW53168.1"/>
    </source>
</evidence>
<sequence length="188" mass="21344">MSYCLVRAMMIAHVQDGQLVCSKYKIKLSASNSTQLHNFMHRIFFEYNGRILLEDEQDRDALPTLNYRKQAKVLEGNGSVFSRITQLGQKHGITCHLVNAFKSRLDELAYMFYLVQPTGVACQVLDTDKEELWGKTLLVGADSDVDYVGRNVVPIFCDENYNVDDAVLGNNLFTLYDDTTKLMVMVGK</sequence>
<evidence type="ECO:0000313" key="2">
    <source>
        <dbReference type="Proteomes" id="UP000827754"/>
    </source>
</evidence>
<reference evidence="1 2" key="1">
    <citation type="submission" date="2021-06" db="EMBL/GenBank/DDBJ databases">
        <title>Complete genome sequence of Erwinia phage pEa_SNUABM_30.</title>
        <authorList>
            <person name="Kim S.G."/>
            <person name="Park S.C."/>
        </authorList>
    </citation>
    <scope>NUCLEOTIDE SEQUENCE [LARGE SCALE GENOMIC DNA]</scope>
</reference>